<dbReference type="Pfam" id="PF03150">
    <property type="entry name" value="CCP_MauG"/>
    <property type="match status" value="1"/>
</dbReference>
<dbReference type="PROSITE" id="PS51257">
    <property type="entry name" value="PROKAR_LIPOPROTEIN"/>
    <property type="match status" value="1"/>
</dbReference>
<dbReference type="InterPro" id="IPR009056">
    <property type="entry name" value="Cyt_c-like_dom"/>
</dbReference>
<organism evidence="9">
    <name type="scientific">Roseihalotalea indica</name>
    <dbReference type="NCBI Taxonomy" id="2867963"/>
    <lineage>
        <taxon>Bacteria</taxon>
        <taxon>Pseudomonadati</taxon>
        <taxon>Bacteroidota</taxon>
        <taxon>Cytophagia</taxon>
        <taxon>Cytophagales</taxon>
        <taxon>Catalimonadaceae</taxon>
        <taxon>Roseihalotalea</taxon>
    </lineage>
</organism>
<sequence length="450" mass="49518">MQRYFLLALTCLSFLSSCQQDPEAPVQKKSLLDQQLAQALQAASRGKGISFFRLPDSDDFSQIPQDPNNFLTNEKVALGKLLYHETALAVKSKFSEGMRTYSCASCHHAQAGFQAGTRQGVGDGGTGFGVAGEGRKHNILFPTDSIDVQPVRSPSTLNSAYQVVQLWNGQFGATGPNEGTENQWKKGTPIETNHLGFEGVETQAIAGLTVHRLNCDTALIAHTAYKQYFDRAFSQTNEKERYALQQAGLAIAAYERTLLANQAPFQRYLRGETAAISEHQKQGALLFFGKANCTSCHTGPALNSMEFHALGMGDLLGDGVHRNTTSDPAHRGRSSFTGKSEDDYKFKVPQLYNLKDSPFYGHGGTFHSVQEVIMYKNEADPENAVVPDSQLAKEFVPLNLNEEEVQQLTDFVENALYDPHLSRYVPDSLPSGLCFPNNDAQTRTDLNFGE</sequence>
<name>A0AA49GR37_9BACT</name>
<reference evidence="9" key="1">
    <citation type="journal article" date="2023" name="Comput. Struct. Biotechnol. J.">
        <title>Discovery of a novel marine Bacteroidetes with a rich repertoire of carbohydrate-active enzymes.</title>
        <authorList>
            <person name="Chen B."/>
            <person name="Liu G."/>
            <person name="Chen Q."/>
            <person name="Wang H."/>
            <person name="Liu L."/>
            <person name="Tang K."/>
        </authorList>
    </citation>
    <scope>NUCLEOTIDE SEQUENCE</scope>
    <source>
        <strain evidence="9">TK19036</strain>
    </source>
</reference>
<dbReference type="GO" id="GO:0030313">
    <property type="term" value="C:cell envelope"/>
    <property type="evidence" value="ECO:0007669"/>
    <property type="project" value="UniProtKB-SubCell"/>
</dbReference>
<dbReference type="SUPFAM" id="SSF46626">
    <property type="entry name" value="Cytochrome c"/>
    <property type="match status" value="2"/>
</dbReference>
<keyword evidence="9" id="KW-0575">Peroxidase</keyword>
<proteinExistence type="predicted"/>
<evidence type="ECO:0000256" key="4">
    <source>
        <dbReference type="ARBA" id="ARBA00023002"/>
    </source>
</evidence>
<dbReference type="PANTHER" id="PTHR30600">
    <property type="entry name" value="CYTOCHROME C PEROXIDASE-RELATED"/>
    <property type="match status" value="1"/>
</dbReference>
<evidence type="ECO:0000256" key="3">
    <source>
        <dbReference type="ARBA" id="ARBA00022723"/>
    </source>
</evidence>
<accession>A0AA49GR37</accession>
<feature type="region of interest" description="Disordered" evidence="7">
    <location>
        <begin position="321"/>
        <end position="341"/>
    </location>
</feature>
<dbReference type="GO" id="GO:0020037">
    <property type="term" value="F:heme binding"/>
    <property type="evidence" value="ECO:0007669"/>
    <property type="project" value="InterPro"/>
</dbReference>
<evidence type="ECO:0000256" key="2">
    <source>
        <dbReference type="ARBA" id="ARBA00022617"/>
    </source>
</evidence>
<evidence type="ECO:0000256" key="7">
    <source>
        <dbReference type="SAM" id="MobiDB-lite"/>
    </source>
</evidence>
<evidence type="ECO:0000313" key="9">
    <source>
        <dbReference type="EMBL" id="WKN38938.1"/>
    </source>
</evidence>
<keyword evidence="3 6" id="KW-0479">Metal-binding</keyword>
<dbReference type="AlphaFoldDB" id="A0AA49GR37"/>
<dbReference type="InterPro" id="IPR036909">
    <property type="entry name" value="Cyt_c-like_dom_sf"/>
</dbReference>
<dbReference type="GO" id="GO:0009055">
    <property type="term" value="F:electron transfer activity"/>
    <property type="evidence" value="ECO:0007669"/>
    <property type="project" value="InterPro"/>
</dbReference>
<gene>
    <name evidence="9" type="ORF">K4G66_09510</name>
</gene>
<dbReference type="GO" id="GO:0046872">
    <property type="term" value="F:metal ion binding"/>
    <property type="evidence" value="ECO:0007669"/>
    <property type="project" value="UniProtKB-KW"/>
</dbReference>
<comment type="subcellular location">
    <subcellularLocation>
        <location evidence="1">Cell envelope</location>
    </subcellularLocation>
</comment>
<keyword evidence="2 6" id="KW-0349">Heme</keyword>
<evidence type="ECO:0000256" key="6">
    <source>
        <dbReference type="PROSITE-ProRule" id="PRU00433"/>
    </source>
</evidence>
<evidence type="ECO:0000259" key="8">
    <source>
        <dbReference type="PROSITE" id="PS51007"/>
    </source>
</evidence>
<evidence type="ECO:0000256" key="1">
    <source>
        <dbReference type="ARBA" id="ARBA00004196"/>
    </source>
</evidence>
<dbReference type="InterPro" id="IPR051395">
    <property type="entry name" value="Cytochrome_c_Peroxidase/MauG"/>
</dbReference>
<dbReference type="InterPro" id="IPR004852">
    <property type="entry name" value="Di-haem_cyt_c_peroxidsae"/>
</dbReference>
<feature type="domain" description="Cytochrome c" evidence="8">
    <location>
        <begin position="278"/>
        <end position="416"/>
    </location>
</feature>
<keyword evidence="4" id="KW-0560">Oxidoreductase</keyword>
<keyword evidence="5 6" id="KW-0408">Iron</keyword>
<dbReference type="GO" id="GO:0004130">
    <property type="term" value="F:cytochrome-c peroxidase activity"/>
    <property type="evidence" value="ECO:0007669"/>
    <property type="project" value="TreeGrafter"/>
</dbReference>
<dbReference type="PROSITE" id="PS51007">
    <property type="entry name" value="CYTC"/>
    <property type="match status" value="1"/>
</dbReference>
<evidence type="ECO:0000256" key="5">
    <source>
        <dbReference type="ARBA" id="ARBA00023004"/>
    </source>
</evidence>
<dbReference type="Gene3D" id="1.10.760.10">
    <property type="entry name" value="Cytochrome c-like domain"/>
    <property type="match status" value="2"/>
</dbReference>
<reference evidence="9" key="2">
    <citation type="journal article" date="2024" name="Antonie Van Leeuwenhoek">
        <title>Roseihalotalea indica gen. nov., sp. nov., a halophilic Bacteroidetes from mesopelagic Southwest Indian Ocean with higher carbohydrate metabolic potential.</title>
        <authorList>
            <person name="Chen B."/>
            <person name="Zhang M."/>
            <person name="Lin D."/>
            <person name="Ye J."/>
            <person name="Tang K."/>
        </authorList>
    </citation>
    <scope>NUCLEOTIDE SEQUENCE</scope>
    <source>
        <strain evidence="9">TK19036</strain>
    </source>
</reference>
<dbReference type="EMBL" id="CP120682">
    <property type="protein sequence ID" value="WKN38938.1"/>
    <property type="molecule type" value="Genomic_DNA"/>
</dbReference>
<protein>
    <submittedName>
        <fullName evidence="9">Cytochrome c peroxidase</fullName>
    </submittedName>
</protein>